<name>A0ABM1VQ83_APLCA</name>
<sequence length="220" mass="24680">MLRDSVIQGSLIRNVLTLTVGWDPYSASSRTVVSNYVVIPEPKITVRALTPLTQPIMGIFKTHVIHESSRQFLQAKVECLTPYENVSNEVMLTVQLMEVSLTNTEGISEETRELLEDWKGALTSTLGSYQNNKAILQLPRIPLDSARHDNMTVTSTFRVRVEDYSDLKDGAMYEVKLATSFRDVILWAGLIPVTLDAPDVRMPDLWVSMSQAALCSYDAR</sequence>
<accession>A0ABM1VQ83</accession>
<organism evidence="1 2">
    <name type="scientific">Aplysia californica</name>
    <name type="common">California sea hare</name>
    <dbReference type="NCBI Taxonomy" id="6500"/>
    <lineage>
        <taxon>Eukaryota</taxon>
        <taxon>Metazoa</taxon>
        <taxon>Spiralia</taxon>
        <taxon>Lophotrochozoa</taxon>
        <taxon>Mollusca</taxon>
        <taxon>Gastropoda</taxon>
        <taxon>Heterobranchia</taxon>
        <taxon>Euthyneura</taxon>
        <taxon>Tectipleura</taxon>
        <taxon>Aplysiida</taxon>
        <taxon>Aplysioidea</taxon>
        <taxon>Aplysiidae</taxon>
        <taxon>Aplysia</taxon>
    </lineage>
</organism>
<proteinExistence type="predicted"/>
<gene>
    <name evidence="2" type="primary">LOC118477371</name>
</gene>
<dbReference type="Proteomes" id="UP000694888">
    <property type="component" value="Unplaced"/>
</dbReference>
<evidence type="ECO:0000313" key="2">
    <source>
        <dbReference type="RefSeq" id="XP_035824575.1"/>
    </source>
</evidence>
<dbReference type="GeneID" id="118477371"/>
<reference evidence="2" key="1">
    <citation type="submission" date="2025-08" db="UniProtKB">
        <authorList>
            <consortium name="RefSeq"/>
        </authorList>
    </citation>
    <scope>IDENTIFICATION</scope>
</reference>
<keyword evidence="1" id="KW-1185">Reference proteome</keyword>
<dbReference type="RefSeq" id="XP_035824575.1">
    <property type="nucleotide sequence ID" value="XM_035968682.1"/>
</dbReference>
<evidence type="ECO:0000313" key="1">
    <source>
        <dbReference type="Proteomes" id="UP000694888"/>
    </source>
</evidence>
<protein>
    <submittedName>
        <fullName evidence="2">Uncharacterized protein LOC118477371</fullName>
    </submittedName>
</protein>